<dbReference type="Proteomes" id="UP001284601">
    <property type="component" value="Unassembled WGS sequence"/>
</dbReference>
<reference evidence="3 4" key="2">
    <citation type="submission" date="2023-10" db="EMBL/GenBank/DDBJ databases">
        <authorList>
            <person name="Han X.F."/>
        </authorList>
    </citation>
    <scope>NUCLEOTIDE SEQUENCE [LARGE SCALE GENOMIC DNA]</scope>
    <source>
        <strain evidence="3 4">KCTC 39840</strain>
    </source>
</reference>
<protein>
    <submittedName>
        <fullName evidence="3">YrhK family protein</fullName>
    </submittedName>
</protein>
<evidence type="ECO:0000256" key="1">
    <source>
        <dbReference type="SAM" id="Phobius"/>
    </source>
</evidence>
<dbReference type="RefSeq" id="WP_318598081.1">
    <property type="nucleotide sequence ID" value="NZ_JAWSTH010000039.1"/>
</dbReference>
<accession>A0ABU4HR24</accession>
<sequence length="234" mass="24822">MSVWWRPDRLAWWTGLLFAVGSLLFLFPGIAALADVDARWVGAGFALGSVFFTSAALLQLIAASEVPHRARPAHERRALRPRAWLPQRVDWLAAAIQFPGTVLFNVNTFAALDRALTAGQADVRVWGPDMIGSACFLAASLLAFANSEHRWLSWRPRDVDWQIAAANLLGSIAFGASAIAAFVRPATGTAVNDAIANGGTALGALCFLIGAVLLPLQADRQQRAGAAAPAPAGD</sequence>
<dbReference type="InterPro" id="IPR025424">
    <property type="entry name" value="YrhK_domain"/>
</dbReference>
<evidence type="ECO:0000313" key="4">
    <source>
        <dbReference type="Proteomes" id="UP001284601"/>
    </source>
</evidence>
<comment type="caution">
    <text evidence="3">The sequence shown here is derived from an EMBL/GenBank/DDBJ whole genome shotgun (WGS) entry which is preliminary data.</text>
</comment>
<organism evidence="3 4">
    <name type="scientific">Conexibacter stalactiti</name>
    <dbReference type="NCBI Taxonomy" id="1940611"/>
    <lineage>
        <taxon>Bacteria</taxon>
        <taxon>Bacillati</taxon>
        <taxon>Actinomycetota</taxon>
        <taxon>Thermoleophilia</taxon>
        <taxon>Solirubrobacterales</taxon>
        <taxon>Conexibacteraceae</taxon>
        <taxon>Conexibacter</taxon>
    </lineage>
</organism>
<proteinExistence type="predicted"/>
<feature type="transmembrane region" description="Helical" evidence="1">
    <location>
        <begin position="159"/>
        <end position="183"/>
    </location>
</feature>
<keyword evidence="1" id="KW-1133">Transmembrane helix</keyword>
<evidence type="ECO:0000313" key="3">
    <source>
        <dbReference type="EMBL" id="MDW5595743.1"/>
    </source>
</evidence>
<feature type="transmembrane region" description="Helical" evidence="1">
    <location>
        <begin position="130"/>
        <end position="147"/>
    </location>
</feature>
<name>A0ABU4HR24_9ACTN</name>
<evidence type="ECO:0000259" key="2">
    <source>
        <dbReference type="Pfam" id="PF14145"/>
    </source>
</evidence>
<gene>
    <name evidence="3" type="ORF">R7226_15440</name>
</gene>
<feature type="transmembrane region" description="Helical" evidence="1">
    <location>
        <begin position="195"/>
        <end position="216"/>
    </location>
</feature>
<feature type="domain" description="YrhK" evidence="2">
    <location>
        <begin position="129"/>
        <end position="184"/>
    </location>
</feature>
<feature type="transmembrane region" description="Helical" evidence="1">
    <location>
        <begin position="40"/>
        <end position="62"/>
    </location>
</feature>
<keyword evidence="4" id="KW-1185">Reference proteome</keyword>
<dbReference type="Pfam" id="PF14145">
    <property type="entry name" value="YrhK"/>
    <property type="match status" value="1"/>
</dbReference>
<feature type="transmembrane region" description="Helical" evidence="1">
    <location>
        <begin position="12"/>
        <end position="34"/>
    </location>
</feature>
<reference evidence="4" key="1">
    <citation type="submission" date="2023-07" db="EMBL/GenBank/DDBJ databases">
        <title>Conexibacter stalactiti sp. nov., isolated from stalactites in a lava cave and emended description of the genus Conexibacter.</title>
        <authorList>
            <person name="Lee S.D."/>
        </authorList>
    </citation>
    <scope>NUCLEOTIDE SEQUENCE [LARGE SCALE GENOMIC DNA]</scope>
    <source>
        <strain evidence="4">KCTC 39840</strain>
    </source>
</reference>
<dbReference type="EMBL" id="JAWSTH010000039">
    <property type="protein sequence ID" value="MDW5595743.1"/>
    <property type="molecule type" value="Genomic_DNA"/>
</dbReference>
<keyword evidence="1" id="KW-0472">Membrane</keyword>
<keyword evidence="1" id="KW-0812">Transmembrane</keyword>